<sequence length="447" mass="49088">MAHSTTRIVNDKPASQLLEAYGSSLPWAEPSWYTGRPSPYYRESHRKLRDYVRAWCDEHIAPFSEDWVNSGAVDPAIYAKCASAGLLVPIAFGKTIPPQYSHYPIAAGIAPQDWDGFHDFILWDELIRAGPIASIFIGLVVGAPPLHKFASAGLQQKIFPEILSGEKRICLAVTEPDAGSDVRNIRTTAEKSADGSHYIVNGNKKWITNGMFSDYFMTLVRTGGPGAAGLSMLLIPRSAGLRTRKLDVVAGPLSATTYVTFEDVKVPAEYLIGAEGQGFKQTMVNFNHERLWIAFQAIRGCRVALEDAFSWALKREAFDKTLIEQPVVRNKFGNCGRMVESLQAWTEQIIYELENLSDADGARLLGGTTALLKVEAGFVCKYVAEECLKIMGGLGLTKTGQGARIEAFYRAVPSYTVPGGSEDVLIDLGVREALKLHKQAEKLKAKI</sequence>
<name>A0A1Y2M6D0_EPING</name>
<dbReference type="InterPro" id="IPR013786">
    <property type="entry name" value="AcylCoA_DH/ox_N"/>
</dbReference>
<proteinExistence type="inferred from homology"/>
<feature type="domain" description="Acyl-CoA dehydrogenase/oxidase N-terminal" evidence="9">
    <location>
        <begin position="43"/>
        <end position="166"/>
    </location>
</feature>
<dbReference type="InterPro" id="IPR009075">
    <property type="entry name" value="AcylCo_DH/oxidase_C"/>
</dbReference>
<dbReference type="SUPFAM" id="SSF56645">
    <property type="entry name" value="Acyl-CoA dehydrogenase NM domain-like"/>
    <property type="match status" value="1"/>
</dbReference>
<organism evidence="10 11">
    <name type="scientific">Epicoccum nigrum</name>
    <name type="common">Soil fungus</name>
    <name type="synonym">Epicoccum purpurascens</name>
    <dbReference type="NCBI Taxonomy" id="105696"/>
    <lineage>
        <taxon>Eukaryota</taxon>
        <taxon>Fungi</taxon>
        <taxon>Dikarya</taxon>
        <taxon>Ascomycota</taxon>
        <taxon>Pezizomycotina</taxon>
        <taxon>Dothideomycetes</taxon>
        <taxon>Pleosporomycetidae</taxon>
        <taxon>Pleosporales</taxon>
        <taxon>Pleosporineae</taxon>
        <taxon>Didymellaceae</taxon>
        <taxon>Epicoccum</taxon>
    </lineage>
</organism>
<dbReference type="InterPro" id="IPR050741">
    <property type="entry name" value="Acyl-CoA_dehydrogenase"/>
</dbReference>
<dbReference type="Gene3D" id="1.20.140.10">
    <property type="entry name" value="Butyryl-CoA Dehydrogenase, subunit A, domain 3"/>
    <property type="match status" value="1"/>
</dbReference>
<evidence type="ECO:0000256" key="2">
    <source>
        <dbReference type="ARBA" id="ARBA00009347"/>
    </source>
</evidence>
<dbReference type="GO" id="GO:0050660">
    <property type="term" value="F:flavin adenine dinucleotide binding"/>
    <property type="evidence" value="ECO:0007669"/>
    <property type="project" value="InterPro"/>
</dbReference>
<evidence type="ECO:0000256" key="5">
    <source>
        <dbReference type="ARBA" id="ARBA00023002"/>
    </source>
</evidence>
<gene>
    <name evidence="10" type="ORF">B5807_03857</name>
</gene>
<evidence type="ECO:0000313" key="10">
    <source>
        <dbReference type="EMBL" id="OSS51643.1"/>
    </source>
</evidence>
<evidence type="ECO:0000259" key="8">
    <source>
        <dbReference type="Pfam" id="PF02770"/>
    </source>
</evidence>
<dbReference type="InterPro" id="IPR036250">
    <property type="entry name" value="AcylCo_DH-like_C"/>
</dbReference>
<dbReference type="GO" id="GO:0033539">
    <property type="term" value="P:fatty acid beta-oxidation using acyl-CoA dehydrogenase"/>
    <property type="evidence" value="ECO:0007669"/>
    <property type="project" value="TreeGrafter"/>
</dbReference>
<dbReference type="AlphaFoldDB" id="A0A1Y2M6D0"/>
<dbReference type="EMBL" id="KZ107840">
    <property type="protein sequence ID" value="OSS51643.1"/>
    <property type="molecule type" value="Genomic_DNA"/>
</dbReference>
<dbReference type="Gene3D" id="1.10.540.10">
    <property type="entry name" value="Acyl-CoA dehydrogenase/oxidase, N-terminal domain"/>
    <property type="match status" value="1"/>
</dbReference>
<dbReference type="PANTHER" id="PTHR48083">
    <property type="entry name" value="MEDIUM-CHAIN SPECIFIC ACYL-COA DEHYDROGENASE, MITOCHONDRIAL-RELATED"/>
    <property type="match status" value="1"/>
</dbReference>
<keyword evidence="5 6" id="KW-0560">Oxidoreductase</keyword>
<accession>A0A1Y2M6D0</accession>
<evidence type="ECO:0000256" key="3">
    <source>
        <dbReference type="ARBA" id="ARBA00022630"/>
    </source>
</evidence>
<evidence type="ECO:0000256" key="4">
    <source>
        <dbReference type="ARBA" id="ARBA00022827"/>
    </source>
</evidence>
<dbReference type="InParanoid" id="A0A1Y2M6D0"/>
<dbReference type="GO" id="GO:0003995">
    <property type="term" value="F:acyl-CoA dehydrogenase activity"/>
    <property type="evidence" value="ECO:0007669"/>
    <property type="project" value="TreeGrafter"/>
</dbReference>
<dbReference type="InterPro" id="IPR009100">
    <property type="entry name" value="AcylCoA_DH/oxidase_NM_dom_sf"/>
</dbReference>
<protein>
    <recommendedName>
        <fullName evidence="12">Acyl-CoA dehydrogenase</fullName>
    </recommendedName>
</protein>
<dbReference type="Gene3D" id="2.40.110.10">
    <property type="entry name" value="Butyryl-CoA Dehydrogenase, subunit A, domain 2"/>
    <property type="match status" value="1"/>
</dbReference>
<comment type="cofactor">
    <cofactor evidence="1 6">
        <name>FAD</name>
        <dbReference type="ChEBI" id="CHEBI:57692"/>
    </cofactor>
</comment>
<feature type="domain" description="Acyl-CoA oxidase/dehydrogenase middle" evidence="8">
    <location>
        <begin position="170"/>
        <end position="264"/>
    </location>
</feature>
<dbReference type="Pfam" id="PF00441">
    <property type="entry name" value="Acyl-CoA_dh_1"/>
    <property type="match status" value="1"/>
</dbReference>
<dbReference type="InterPro" id="IPR046373">
    <property type="entry name" value="Acyl-CoA_Oxase/DH_mid-dom_sf"/>
</dbReference>
<evidence type="ECO:0008006" key="12">
    <source>
        <dbReference type="Google" id="ProtNLM"/>
    </source>
</evidence>
<dbReference type="OMA" id="DGFHDFI"/>
<dbReference type="Pfam" id="PF02770">
    <property type="entry name" value="Acyl-CoA_dh_M"/>
    <property type="match status" value="1"/>
</dbReference>
<keyword evidence="3 6" id="KW-0285">Flavoprotein</keyword>
<dbReference type="SUPFAM" id="SSF47203">
    <property type="entry name" value="Acyl-CoA dehydrogenase C-terminal domain-like"/>
    <property type="match status" value="1"/>
</dbReference>
<evidence type="ECO:0000256" key="6">
    <source>
        <dbReference type="RuleBase" id="RU362125"/>
    </source>
</evidence>
<dbReference type="Pfam" id="PF02771">
    <property type="entry name" value="Acyl-CoA_dh_N"/>
    <property type="match status" value="1"/>
</dbReference>
<comment type="similarity">
    <text evidence="2 6">Belongs to the acyl-CoA dehydrogenase family.</text>
</comment>
<reference evidence="10 11" key="1">
    <citation type="journal article" date="2017" name="Genome Announc.">
        <title>Genome sequence of the saprophytic ascomycete Epicoccum nigrum ICMP 19927 strain isolated from New Zealand.</title>
        <authorList>
            <person name="Fokin M."/>
            <person name="Fleetwood D."/>
            <person name="Weir B.S."/>
            <person name="Villas-Boas S.G."/>
        </authorList>
    </citation>
    <scope>NUCLEOTIDE SEQUENCE [LARGE SCALE GENOMIC DNA]</scope>
    <source>
        <strain evidence="10 11">ICMP 19927</strain>
    </source>
</reference>
<dbReference type="GO" id="GO:0005737">
    <property type="term" value="C:cytoplasm"/>
    <property type="evidence" value="ECO:0007669"/>
    <property type="project" value="TreeGrafter"/>
</dbReference>
<dbReference type="STRING" id="105696.A0A1Y2M6D0"/>
<dbReference type="PANTHER" id="PTHR48083:SF28">
    <property type="entry name" value="ACYL-COA DEHYDROGENASE FAMILY PROTEIN (AFU_ORTHOLOGUE AFUA_6G10880)-RELATED"/>
    <property type="match status" value="1"/>
</dbReference>
<evidence type="ECO:0000313" key="11">
    <source>
        <dbReference type="Proteomes" id="UP000193240"/>
    </source>
</evidence>
<feature type="domain" description="Acyl-CoA dehydrogenase/oxidase C-terminal" evidence="7">
    <location>
        <begin position="276"/>
        <end position="431"/>
    </location>
</feature>
<dbReference type="Proteomes" id="UP000193240">
    <property type="component" value="Unassembled WGS sequence"/>
</dbReference>
<keyword evidence="11" id="KW-1185">Reference proteome</keyword>
<dbReference type="InterPro" id="IPR037069">
    <property type="entry name" value="AcylCoA_DH/ox_N_sf"/>
</dbReference>
<evidence type="ECO:0000259" key="9">
    <source>
        <dbReference type="Pfam" id="PF02771"/>
    </source>
</evidence>
<evidence type="ECO:0000256" key="1">
    <source>
        <dbReference type="ARBA" id="ARBA00001974"/>
    </source>
</evidence>
<keyword evidence="4 6" id="KW-0274">FAD</keyword>
<dbReference type="InterPro" id="IPR006091">
    <property type="entry name" value="Acyl-CoA_Oxase/DH_mid-dom"/>
</dbReference>
<evidence type="ECO:0000259" key="7">
    <source>
        <dbReference type="Pfam" id="PF00441"/>
    </source>
</evidence>